<evidence type="ECO:0000313" key="3">
    <source>
        <dbReference type="Proteomes" id="UP000059680"/>
    </source>
</evidence>
<name>A0A0P0WNP2_ORYSJ</name>
<accession>A0A0P0WNP2</accession>
<dbReference type="EMBL" id="AP014961">
    <property type="protein sequence ID" value="BAS94607.1"/>
    <property type="molecule type" value="Genomic_DNA"/>
</dbReference>
<evidence type="ECO:0000256" key="1">
    <source>
        <dbReference type="SAM" id="MobiDB-lite"/>
    </source>
</evidence>
<dbReference type="PaxDb" id="39947-A0A0P0WNP2"/>
<gene>
    <name evidence="2" type="ordered locus">Os05g0485150</name>
    <name evidence="2" type="ORF">OSNPB_050485150</name>
</gene>
<organism evidence="2 3">
    <name type="scientific">Oryza sativa subsp. japonica</name>
    <name type="common">Rice</name>
    <dbReference type="NCBI Taxonomy" id="39947"/>
    <lineage>
        <taxon>Eukaryota</taxon>
        <taxon>Viridiplantae</taxon>
        <taxon>Streptophyta</taxon>
        <taxon>Embryophyta</taxon>
        <taxon>Tracheophyta</taxon>
        <taxon>Spermatophyta</taxon>
        <taxon>Magnoliopsida</taxon>
        <taxon>Liliopsida</taxon>
        <taxon>Poales</taxon>
        <taxon>Poaceae</taxon>
        <taxon>BOP clade</taxon>
        <taxon>Oryzoideae</taxon>
        <taxon>Oryzeae</taxon>
        <taxon>Oryzinae</taxon>
        <taxon>Oryza</taxon>
        <taxon>Oryza sativa</taxon>
    </lineage>
</organism>
<evidence type="ECO:0000313" key="2">
    <source>
        <dbReference type="EMBL" id="BAS94607.1"/>
    </source>
</evidence>
<reference evidence="2 3" key="2">
    <citation type="journal article" date="2013" name="Plant Cell Physiol.">
        <title>Rice Annotation Project Database (RAP-DB): an integrative and interactive database for rice genomics.</title>
        <authorList>
            <person name="Sakai H."/>
            <person name="Lee S.S."/>
            <person name="Tanaka T."/>
            <person name="Numa H."/>
            <person name="Kim J."/>
            <person name="Kawahara Y."/>
            <person name="Wakimoto H."/>
            <person name="Yang C.C."/>
            <person name="Iwamoto M."/>
            <person name="Abe T."/>
            <person name="Yamada Y."/>
            <person name="Muto A."/>
            <person name="Inokuchi H."/>
            <person name="Ikemura T."/>
            <person name="Matsumoto T."/>
            <person name="Sasaki T."/>
            <person name="Itoh T."/>
        </authorList>
    </citation>
    <scope>NUCLEOTIDE SEQUENCE [LARGE SCALE GENOMIC DNA]</scope>
    <source>
        <strain evidence="3">cv. Nipponbare</strain>
    </source>
</reference>
<feature type="region of interest" description="Disordered" evidence="1">
    <location>
        <begin position="93"/>
        <end position="164"/>
    </location>
</feature>
<proteinExistence type="predicted"/>
<feature type="compositionally biased region" description="Polar residues" evidence="1">
    <location>
        <begin position="120"/>
        <end position="130"/>
    </location>
</feature>
<dbReference type="AlphaFoldDB" id="A0A0P0WNP2"/>
<dbReference type="InParanoid" id="A0A0P0WNP2"/>
<dbReference type="Proteomes" id="UP000059680">
    <property type="component" value="Chromosome 5"/>
</dbReference>
<feature type="compositionally biased region" description="Basic and acidic residues" evidence="1">
    <location>
        <begin position="94"/>
        <end position="106"/>
    </location>
</feature>
<reference evidence="2 3" key="3">
    <citation type="journal article" date="2013" name="Rice">
        <title>Improvement of the Oryza sativa Nipponbare reference genome using next generation sequence and optical map data.</title>
        <authorList>
            <person name="Kawahara Y."/>
            <person name="de la Bastide M."/>
            <person name="Hamilton J.P."/>
            <person name="Kanamori H."/>
            <person name="McCombie W.R."/>
            <person name="Ouyang S."/>
            <person name="Schwartz D.C."/>
            <person name="Tanaka T."/>
            <person name="Wu J."/>
            <person name="Zhou S."/>
            <person name="Childs K.L."/>
            <person name="Davidson R.M."/>
            <person name="Lin H."/>
            <person name="Quesada-Ocampo L."/>
            <person name="Vaillancourt B."/>
            <person name="Sakai H."/>
            <person name="Lee S.S."/>
            <person name="Kim J."/>
            <person name="Numa H."/>
            <person name="Itoh T."/>
            <person name="Buell C.R."/>
            <person name="Matsumoto T."/>
        </authorList>
    </citation>
    <scope>NUCLEOTIDE SEQUENCE [LARGE SCALE GENOMIC DNA]</scope>
    <source>
        <strain evidence="3">cv. Nipponbare</strain>
    </source>
</reference>
<protein>
    <submittedName>
        <fullName evidence="2">Os05g0485150 protein</fullName>
    </submittedName>
</protein>
<sequence>MDNSASVTEAFVDYSNKYSYDELSLFGSMNSVANMSYTSLMEQIISSQPTISDMQEQNSAHSTFVASPSAFQEDESNEEDAMDNWNLDIFNLLDGEKEPSSMDNHRCTSVQGTRDDDNNPNDNSETNQQELTEEDINIFVENEQEEATKGLTTTTQQARKGMEK</sequence>
<keyword evidence="3" id="KW-1185">Reference proteome</keyword>
<reference evidence="3" key="1">
    <citation type="journal article" date="2005" name="Nature">
        <title>The map-based sequence of the rice genome.</title>
        <authorList>
            <consortium name="International rice genome sequencing project (IRGSP)"/>
            <person name="Matsumoto T."/>
            <person name="Wu J."/>
            <person name="Kanamori H."/>
            <person name="Katayose Y."/>
            <person name="Fujisawa M."/>
            <person name="Namiki N."/>
            <person name="Mizuno H."/>
            <person name="Yamamoto K."/>
            <person name="Antonio B.A."/>
            <person name="Baba T."/>
            <person name="Sakata K."/>
            <person name="Nagamura Y."/>
            <person name="Aoki H."/>
            <person name="Arikawa K."/>
            <person name="Arita K."/>
            <person name="Bito T."/>
            <person name="Chiden Y."/>
            <person name="Fujitsuka N."/>
            <person name="Fukunaka R."/>
            <person name="Hamada M."/>
            <person name="Harada C."/>
            <person name="Hayashi A."/>
            <person name="Hijishita S."/>
            <person name="Honda M."/>
            <person name="Hosokawa S."/>
            <person name="Ichikawa Y."/>
            <person name="Idonuma A."/>
            <person name="Iijima M."/>
            <person name="Ikeda M."/>
            <person name="Ikeno M."/>
            <person name="Ito K."/>
            <person name="Ito S."/>
            <person name="Ito T."/>
            <person name="Ito Y."/>
            <person name="Ito Y."/>
            <person name="Iwabuchi A."/>
            <person name="Kamiya K."/>
            <person name="Karasawa W."/>
            <person name="Kurita K."/>
            <person name="Katagiri S."/>
            <person name="Kikuta A."/>
            <person name="Kobayashi H."/>
            <person name="Kobayashi N."/>
            <person name="Machita K."/>
            <person name="Maehara T."/>
            <person name="Masukawa M."/>
            <person name="Mizubayashi T."/>
            <person name="Mukai Y."/>
            <person name="Nagasaki H."/>
            <person name="Nagata Y."/>
            <person name="Naito S."/>
            <person name="Nakashima M."/>
            <person name="Nakama Y."/>
            <person name="Nakamichi Y."/>
            <person name="Nakamura M."/>
            <person name="Meguro A."/>
            <person name="Negishi M."/>
            <person name="Ohta I."/>
            <person name="Ohta T."/>
            <person name="Okamoto M."/>
            <person name="Ono N."/>
            <person name="Saji S."/>
            <person name="Sakaguchi M."/>
            <person name="Sakai K."/>
            <person name="Shibata M."/>
            <person name="Shimokawa T."/>
            <person name="Song J."/>
            <person name="Takazaki Y."/>
            <person name="Terasawa K."/>
            <person name="Tsugane M."/>
            <person name="Tsuji K."/>
            <person name="Ueda S."/>
            <person name="Waki K."/>
            <person name="Yamagata H."/>
            <person name="Yamamoto M."/>
            <person name="Yamamoto S."/>
            <person name="Yamane H."/>
            <person name="Yoshiki S."/>
            <person name="Yoshihara R."/>
            <person name="Yukawa K."/>
            <person name="Zhong H."/>
            <person name="Yano M."/>
            <person name="Yuan Q."/>
            <person name="Ouyang S."/>
            <person name="Liu J."/>
            <person name="Jones K.M."/>
            <person name="Gansberger K."/>
            <person name="Moffat K."/>
            <person name="Hill J."/>
            <person name="Bera J."/>
            <person name="Fadrosh D."/>
            <person name="Jin S."/>
            <person name="Johri S."/>
            <person name="Kim M."/>
            <person name="Overton L."/>
            <person name="Reardon M."/>
            <person name="Tsitrin T."/>
            <person name="Vuong H."/>
            <person name="Weaver B."/>
            <person name="Ciecko A."/>
            <person name="Tallon L."/>
            <person name="Jackson J."/>
            <person name="Pai G."/>
            <person name="Aken S.V."/>
            <person name="Utterback T."/>
            <person name="Reidmuller S."/>
            <person name="Feldblyum T."/>
            <person name="Hsiao J."/>
            <person name="Zismann V."/>
            <person name="Iobst S."/>
            <person name="de Vazeille A.R."/>
            <person name="Buell C.R."/>
            <person name="Ying K."/>
            <person name="Li Y."/>
            <person name="Lu T."/>
            <person name="Huang Y."/>
            <person name="Zhao Q."/>
            <person name="Feng Q."/>
            <person name="Zhang L."/>
            <person name="Zhu J."/>
            <person name="Weng Q."/>
            <person name="Mu J."/>
            <person name="Lu Y."/>
            <person name="Fan D."/>
            <person name="Liu Y."/>
            <person name="Guan J."/>
            <person name="Zhang Y."/>
            <person name="Yu S."/>
            <person name="Liu X."/>
            <person name="Zhang Y."/>
            <person name="Hong G."/>
            <person name="Han B."/>
            <person name="Choisne N."/>
            <person name="Demange N."/>
            <person name="Orjeda G."/>
            <person name="Samain S."/>
            <person name="Cattolico L."/>
            <person name="Pelletier E."/>
            <person name="Couloux A."/>
            <person name="Segurens B."/>
            <person name="Wincker P."/>
            <person name="D'Hont A."/>
            <person name="Scarpelli C."/>
            <person name="Weissenbach J."/>
            <person name="Salanoubat M."/>
            <person name="Quetier F."/>
            <person name="Yu Y."/>
            <person name="Kim H.R."/>
            <person name="Rambo T."/>
            <person name="Currie J."/>
            <person name="Collura K."/>
            <person name="Luo M."/>
            <person name="Yang T."/>
            <person name="Ammiraju J.S.S."/>
            <person name="Engler F."/>
            <person name="Soderlund C."/>
            <person name="Wing R.A."/>
            <person name="Palmer L.E."/>
            <person name="de la Bastide M."/>
            <person name="Spiegel L."/>
            <person name="Nascimento L."/>
            <person name="Zutavern T."/>
            <person name="O'Shaughnessy A."/>
            <person name="Dike S."/>
            <person name="Dedhia N."/>
            <person name="Preston R."/>
            <person name="Balija V."/>
            <person name="McCombie W.R."/>
            <person name="Chow T."/>
            <person name="Chen H."/>
            <person name="Chung M."/>
            <person name="Chen C."/>
            <person name="Shaw J."/>
            <person name="Wu H."/>
            <person name="Hsiao K."/>
            <person name="Chao Y."/>
            <person name="Chu M."/>
            <person name="Cheng C."/>
            <person name="Hour A."/>
            <person name="Lee P."/>
            <person name="Lin S."/>
            <person name="Lin Y."/>
            <person name="Liou J."/>
            <person name="Liu S."/>
            <person name="Hsing Y."/>
            <person name="Raghuvanshi S."/>
            <person name="Mohanty A."/>
            <person name="Bharti A.K."/>
            <person name="Gaur A."/>
            <person name="Gupta V."/>
            <person name="Kumar D."/>
            <person name="Ravi V."/>
            <person name="Vij S."/>
            <person name="Kapur A."/>
            <person name="Khurana P."/>
            <person name="Khurana P."/>
            <person name="Khurana J.P."/>
            <person name="Tyagi A.K."/>
            <person name="Gaikwad K."/>
            <person name="Singh A."/>
            <person name="Dalal V."/>
            <person name="Srivastava S."/>
            <person name="Dixit A."/>
            <person name="Pal A.K."/>
            <person name="Ghazi I.A."/>
            <person name="Yadav M."/>
            <person name="Pandit A."/>
            <person name="Bhargava A."/>
            <person name="Sureshbabu K."/>
            <person name="Batra K."/>
            <person name="Sharma T.R."/>
            <person name="Mohapatra T."/>
            <person name="Singh N.K."/>
            <person name="Messing J."/>
            <person name="Nelson A.B."/>
            <person name="Fuks G."/>
            <person name="Kavchok S."/>
            <person name="Keizer G."/>
            <person name="Linton E."/>
            <person name="Llaca V."/>
            <person name="Song R."/>
            <person name="Tanyolac B."/>
            <person name="Young S."/>
            <person name="Ho-Il K."/>
            <person name="Hahn J.H."/>
            <person name="Sangsakoo G."/>
            <person name="Vanavichit A."/>
            <person name="de Mattos Luiz.A.T."/>
            <person name="Zimmer P.D."/>
            <person name="Malone G."/>
            <person name="Dellagostin O."/>
            <person name="de Oliveira A.C."/>
            <person name="Bevan M."/>
            <person name="Bancroft I."/>
            <person name="Minx P."/>
            <person name="Cordum H."/>
            <person name="Wilson R."/>
            <person name="Cheng Z."/>
            <person name="Jin W."/>
            <person name="Jiang J."/>
            <person name="Leong S.A."/>
            <person name="Iwama H."/>
            <person name="Gojobori T."/>
            <person name="Itoh T."/>
            <person name="Niimura Y."/>
            <person name="Fujii Y."/>
            <person name="Habara T."/>
            <person name="Sakai H."/>
            <person name="Sato Y."/>
            <person name="Wilson G."/>
            <person name="Kumar K."/>
            <person name="McCouch S."/>
            <person name="Juretic N."/>
            <person name="Hoen D."/>
            <person name="Wright S."/>
            <person name="Bruskiewich R."/>
            <person name="Bureau T."/>
            <person name="Miyao A."/>
            <person name="Hirochika H."/>
            <person name="Nishikawa T."/>
            <person name="Kadowaki K."/>
            <person name="Sugiura M."/>
            <person name="Burr B."/>
            <person name="Sasaki T."/>
        </authorList>
    </citation>
    <scope>NUCLEOTIDE SEQUENCE [LARGE SCALE GENOMIC DNA]</scope>
    <source>
        <strain evidence="3">cv. Nipponbare</strain>
    </source>
</reference>